<reference evidence="1 2" key="1">
    <citation type="submission" date="2020-08" db="EMBL/GenBank/DDBJ databases">
        <title>Sequencing the genomes of 1000 actinobacteria strains.</title>
        <authorList>
            <person name="Klenk H.-P."/>
        </authorList>
    </citation>
    <scope>NUCLEOTIDE SEQUENCE [LARGE SCALE GENOMIC DNA]</scope>
    <source>
        <strain evidence="1 2">DSM 44936</strain>
    </source>
</reference>
<dbReference type="Proteomes" id="UP000555564">
    <property type="component" value="Unassembled WGS sequence"/>
</dbReference>
<proteinExistence type="predicted"/>
<dbReference type="EMBL" id="JACHIU010000001">
    <property type="protein sequence ID" value="MBB6476492.1"/>
    <property type="molecule type" value="Genomic_DNA"/>
</dbReference>
<organism evidence="1 2">
    <name type="scientific">Sphaerisporangium rubeum</name>
    <dbReference type="NCBI Taxonomy" id="321317"/>
    <lineage>
        <taxon>Bacteria</taxon>
        <taxon>Bacillati</taxon>
        <taxon>Actinomycetota</taxon>
        <taxon>Actinomycetes</taxon>
        <taxon>Streptosporangiales</taxon>
        <taxon>Streptosporangiaceae</taxon>
        <taxon>Sphaerisporangium</taxon>
    </lineage>
</organism>
<sequence length="44" mass="4954">MRLQRAQIWLFAVLSVVLLASGFGVITDLVLPSLPARRGSRCRW</sequence>
<protein>
    <submittedName>
        <fullName evidence="1">Putative outer membrane lipoprotein</fullName>
    </submittedName>
</protein>
<evidence type="ECO:0000313" key="2">
    <source>
        <dbReference type="Proteomes" id="UP000555564"/>
    </source>
</evidence>
<keyword evidence="1" id="KW-0449">Lipoprotein</keyword>
<dbReference type="AlphaFoldDB" id="A0A7X0M9I2"/>
<accession>A0A7X0M9I2</accession>
<evidence type="ECO:0000313" key="1">
    <source>
        <dbReference type="EMBL" id="MBB6476492.1"/>
    </source>
</evidence>
<comment type="caution">
    <text evidence="1">The sequence shown here is derived from an EMBL/GenBank/DDBJ whole genome shotgun (WGS) entry which is preliminary data.</text>
</comment>
<keyword evidence="2" id="KW-1185">Reference proteome</keyword>
<dbReference type="RefSeq" id="WP_343072927.1">
    <property type="nucleotide sequence ID" value="NZ_JACHIU010000001.1"/>
</dbReference>
<gene>
    <name evidence="1" type="ORF">BJ992_005923</name>
</gene>
<name>A0A7X0M9I2_9ACTN</name>